<sequence>MIDFFAKFGPTAAMGNVAGSIAVLCYGYITFCVGAHLYWMDYVMDHAYWHNWTFFGSFIAVVICEWIFLTLVMALSFFQANFIGCTCCCKDPSESGAIEPVNQAVAPIPPHGYPAVPFQGYPQGQPALMPVYGQPIPAYGQPMSTPYGQYASHPAPKEVDESSSDSSSSDSDSD</sequence>
<feature type="compositionally biased region" description="Low complexity" evidence="1">
    <location>
        <begin position="164"/>
        <end position="174"/>
    </location>
</feature>
<keyword evidence="2" id="KW-0472">Membrane</keyword>
<keyword evidence="4" id="KW-1185">Reference proteome</keyword>
<evidence type="ECO:0000256" key="1">
    <source>
        <dbReference type="SAM" id="MobiDB-lite"/>
    </source>
</evidence>
<organism evidence="3 4">
    <name type="scientific">Oikopleura dioica</name>
    <name type="common">Tunicate</name>
    <dbReference type="NCBI Taxonomy" id="34765"/>
    <lineage>
        <taxon>Eukaryota</taxon>
        <taxon>Metazoa</taxon>
        <taxon>Chordata</taxon>
        <taxon>Tunicata</taxon>
        <taxon>Appendicularia</taxon>
        <taxon>Copelata</taxon>
        <taxon>Oikopleuridae</taxon>
        <taxon>Oikopleura</taxon>
    </lineage>
</organism>
<feature type="transmembrane region" description="Helical" evidence="2">
    <location>
        <begin position="20"/>
        <end position="40"/>
    </location>
</feature>
<reference evidence="3 4" key="1">
    <citation type="submission" date="2021-04" db="EMBL/GenBank/DDBJ databases">
        <authorList>
            <person name="Bliznina A."/>
        </authorList>
    </citation>
    <scope>NUCLEOTIDE SEQUENCE [LARGE SCALE GENOMIC DNA]</scope>
</reference>
<feature type="region of interest" description="Disordered" evidence="1">
    <location>
        <begin position="143"/>
        <end position="174"/>
    </location>
</feature>
<name>A0ABN7SR45_OIKDI</name>
<dbReference type="EMBL" id="OU015566">
    <property type="protein sequence ID" value="CAG5105774.1"/>
    <property type="molecule type" value="Genomic_DNA"/>
</dbReference>
<keyword evidence="2" id="KW-0812">Transmembrane</keyword>
<accession>A0ABN7SR45</accession>
<evidence type="ECO:0000256" key="2">
    <source>
        <dbReference type="SAM" id="Phobius"/>
    </source>
</evidence>
<keyword evidence="2" id="KW-1133">Transmembrane helix</keyword>
<evidence type="ECO:0000313" key="4">
    <source>
        <dbReference type="Proteomes" id="UP001158576"/>
    </source>
</evidence>
<dbReference type="Proteomes" id="UP001158576">
    <property type="component" value="Chromosome 1"/>
</dbReference>
<feature type="transmembrane region" description="Helical" evidence="2">
    <location>
        <begin position="52"/>
        <end position="78"/>
    </location>
</feature>
<protein>
    <submittedName>
        <fullName evidence="3">Oidioi.mRNA.OKI2018_I69.chr1.g2441.t1.cds</fullName>
    </submittedName>
</protein>
<gene>
    <name evidence="3" type="ORF">OKIOD_LOCUS11206</name>
</gene>
<evidence type="ECO:0000313" key="3">
    <source>
        <dbReference type="EMBL" id="CAG5105774.1"/>
    </source>
</evidence>
<proteinExistence type="predicted"/>